<dbReference type="PANTHER" id="PTHR35005">
    <property type="entry name" value="3-DEHYDRO-SCYLLO-INOSOSE HYDROLASE"/>
    <property type="match status" value="1"/>
</dbReference>
<protein>
    <submittedName>
        <fullName evidence="6">Uncharacterized protein, putative amidase</fullName>
    </submittedName>
</protein>
<dbReference type="GO" id="GO:0016811">
    <property type="term" value="F:hydrolase activity, acting on carbon-nitrogen (but not peptide) bonds, in linear amides"/>
    <property type="evidence" value="ECO:0007669"/>
    <property type="project" value="TreeGrafter"/>
</dbReference>
<organism evidence="6 7">
    <name type="scientific">Desulfosporosinus orientis (strain ATCC 19365 / DSM 765 / NCIMB 8382 / VKM B-1628 / Singapore I)</name>
    <name type="common">Desulfotomaculum orientis</name>
    <dbReference type="NCBI Taxonomy" id="768706"/>
    <lineage>
        <taxon>Bacteria</taxon>
        <taxon>Bacillati</taxon>
        <taxon>Bacillota</taxon>
        <taxon>Clostridia</taxon>
        <taxon>Eubacteriales</taxon>
        <taxon>Desulfitobacteriaceae</taxon>
        <taxon>Desulfosporosinus</taxon>
    </lineage>
</organism>
<dbReference type="GO" id="GO:0046872">
    <property type="term" value="F:metal ion binding"/>
    <property type="evidence" value="ECO:0007669"/>
    <property type="project" value="UniProtKB-KW"/>
</dbReference>
<reference evidence="6 7" key="2">
    <citation type="journal article" date="2012" name="J. Bacteriol.">
        <title>Complete genome sequences of Desulfosporosinus orientis DSM765T, Desulfosporosinus youngiae DSM17734T, Desulfosporosinus meridiei DSM13257T, and Desulfosporosinus acidiphilus DSM22704T.</title>
        <authorList>
            <person name="Pester M."/>
            <person name="Brambilla E."/>
            <person name="Alazard D."/>
            <person name="Rattei T."/>
            <person name="Weinmaier T."/>
            <person name="Han J."/>
            <person name="Lucas S."/>
            <person name="Lapidus A."/>
            <person name="Cheng J.F."/>
            <person name="Goodwin L."/>
            <person name="Pitluck S."/>
            <person name="Peters L."/>
            <person name="Ovchinnikova G."/>
            <person name="Teshima H."/>
            <person name="Detter J.C."/>
            <person name="Han C.S."/>
            <person name="Tapia R."/>
            <person name="Land M.L."/>
            <person name="Hauser L."/>
            <person name="Kyrpides N.C."/>
            <person name="Ivanova N.N."/>
            <person name="Pagani I."/>
            <person name="Huntmann M."/>
            <person name="Wei C.L."/>
            <person name="Davenport K.W."/>
            <person name="Daligault H."/>
            <person name="Chain P.S."/>
            <person name="Chen A."/>
            <person name="Mavromatis K."/>
            <person name="Markowitz V."/>
            <person name="Szeto E."/>
            <person name="Mikhailova N."/>
            <person name="Pati A."/>
            <person name="Wagner M."/>
            <person name="Woyke T."/>
            <person name="Ollivier B."/>
            <person name="Klenk H.P."/>
            <person name="Spring S."/>
            <person name="Loy A."/>
        </authorList>
    </citation>
    <scope>NUCLEOTIDE SEQUENCE [LARGE SCALE GENOMIC DNA]</scope>
    <source>
        <strain evidence="7">ATCC 19365 / DSM 765 / NCIMB 8382 / VKM B-1628</strain>
    </source>
</reference>
<dbReference type="PANTHER" id="PTHR35005:SF1">
    <property type="entry name" value="2-AMINO-5-FORMYLAMINO-6-RIBOSYLAMINOPYRIMIDIN-4(3H)-ONE 5'-MONOPHOSPHATE DEFORMYLASE"/>
    <property type="match status" value="1"/>
</dbReference>
<evidence type="ECO:0000313" key="6">
    <source>
        <dbReference type="EMBL" id="AET68620.1"/>
    </source>
</evidence>
<reference evidence="7" key="1">
    <citation type="submission" date="2011-11" db="EMBL/GenBank/DDBJ databases">
        <title>Complete sequence of Desulfosporosinus orientis DSM 765.</title>
        <authorList>
            <person name="Lucas S."/>
            <person name="Han J."/>
            <person name="Lapidus A."/>
            <person name="Cheng J.-F."/>
            <person name="Goodwin L."/>
            <person name="Pitluck S."/>
            <person name="Peters L."/>
            <person name="Ovchinnikova G."/>
            <person name="Teshima H."/>
            <person name="Detter J.C."/>
            <person name="Han C."/>
            <person name="Tapia R."/>
            <person name="Land M."/>
            <person name="Hauser L."/>
            <person name="Kyrpides N."/>
            <person name="Ivanova N."/>
            <person name="Pagani I."/>
            <person name="Pester M."/>
            <person name="Spring S."/>
            <person name="Ollivier B."/>
            <person name="Rattei T."/>
            <person name="Klenk H.-P."/>
            <person name="Wagner M."/>
            <person name="Loy A."/>
            <person name="Woyke T."/>
        </authorList>
    </citation>
    <scope>NUCLEOTIDE SEQUENCE [LARGE SCALE GENOMIC DNA]</scope>
    <source>
        <strain evidence="7">ATCC 19365 / DSM 765 / NCIMB 8382 / VKM B-1628</strain>
    </source>
</reference>
<keyword evidence="7" id="KW-1185">Reference proteome</keyword>
<sequence length="256" mass="28414">MSLNYLPNMNINQVKILEEKTNIALLPVGPNEVHGQHLPAATDVLSAIDLAERTATKLQNKGMEALIAPPLNYGLADVANVFDGNTTLRYGTVANLFEDICLSLAKWGFNEIVIISGHAEPRNAEAMMEGIRRASEQNEKIKAKLSEWFFKGLPQVGSICKGAHPEWDLHAGEIETSFMLLKYPELVDMEALSKLEPNWEGEHLFERLAHGKDNFADAGAPLAYFGDPRIATKETGEKLQNFFSDIIVEEVLELIK</sequence>
<dbReference type="SUPFAM" id="SSF102215">
    <property type="entry name" value="Creatininase"/>
    <property type="match status" value="1"/>
</dbReference>
<dbReference type="Proteomes" id="UP000006346">
    <property type="component" value="Chromosome"/>
</dbReference>
<dbReference type="AlphaFoldDB" id="G7W6I2"/>
<keyword evidence="4" id="KW-0862">Zinc</keyword>
<dbReference type="OrthoDB" id="9801445at2"/>
<proteinExistence type="inferred from homology"/>
<keyword evidence="3" id="KW-0378">Hydrolase</keyword>
<dbReference type="RefSeq" id="WP_014185428.1">
    <property type="nucleotide sequence ID" value="NC_016584.1"/>
</dbReference>
<evidence type="ECO:0000256" key="2">
    <source>
        <dbReference type="ARBA" id="ARBA00022723"/>
    </source>
</evidence>
<name>G7W6I2_DESOD</name>
<dbReference type="Pfam" id="PF02633">
    <property type="entry name" value="Creatininase"/>
    <property type="match status" value="1"/>
</dbReference>
<comment type="similarity">
    <text evidence="5">Belongs to the creatininase superfamily.</text>
</comment>
<dbReference type="eggNOG" id="COG1402">
    <property type="taxonomic scope" value="Bacteria"/>
</dbReference>
<dbReference type="GO" id="GO:0009231">
    <property type="term" value="P:riboflavin biosynthetic process"/>
    <property type="evidence" value="ECO:0007669"/>
    <property type="project" value="TreeGrafter"/>
</dbReference>
<evidence type="ECO:0000313" key="7">
    <source>
        <dbReference type="Proteomes" id="UP000006346"/>
    </source>
</evidence>
<dbReference type="KEGG" id="dor:Desor_3103"/>
<keyword evidence="2" id="KW-0479">Metal-binding</keyword>
<dbReference type="HOGENOM" id="CLU_055029_3_1_9"/>
<evidence type="ECO:0000256" key="1">
    <source>
        <dbReference type="ARBA" id="ARBA00001947"/>
    </source>
</evidence>
<gene>
    <name evidence="6" type="ordered locus">Desor_3103</name>
</gene>
<evidence type="ECO:0000256" key="4">
    <source>
        <dbReference type="ARBA" id="ARBA00022833"/>
    </source>
</evidence>
<dbReference type="PATRIC" id="fig|768706.3.peg.3122"/>
<evidence type="ECO:0000256" key="3">
    <source>
        <dbReference type="ARBA" id="ARBA00022801"/>
    </source>
</evidence>
<comment type="cofactor">
    <cofactor evidence="1">
        <name>Zn(2+)</name>
        <dbReference type="ChEBI" id="CHEBI:29105"/>
    </cofactor>
</comment>
<accession>G7W6I2</accession>
<evidence type="ECO:0000256" key="5">
    <source>
        <dbReference type="ARBA" id="ARBA00024029"/>
    </source>
</evidence>
<dbReference type="Gene3D" id="3.40.50.10310">
    <property type="entry name" value="Creatininase"/>
    <property type="match status" value="1"/>
</dbReference>
<dbReference type="STRING" id="768706.Desor_3103"/>
<dbReference type="InterPro" id="IPR024087">
    <property type="entry name" value="Creatininase-like_sf"/>
</dbReference>
<dbReference type="InterPro" id="IPR003785">
    <property type="entry name" value="Creatininase/forma_Hydrolase"/>
</dbReference>
<dbReference type="EMBL" id="CP003108">
    <property type="protein sequence ID" value="AET68620.1"/>
    <property type="molecule type" value="Genomic_DNA"/>
</dbReference>